<proteinExistence type="inferred from homology"/>
<reference evidence="6" key="2">
    <citation type="submission" date="2020-05" db="UniProtKB">
        <authorList>
            <consortium name="EnsemblMetazoa"/>
        </authorList>
    </citation>
    <scope>IDENTIFICATION</scope>
    <source>
        <strain evidence="6">IAEA</strain>
    </source>
</reference>
<dbReference type="GO" id="GO:0006281">
    <property type="term" value="P:DNA repair"/>
    <property type="evidence" value="ECO:0007669"/>
    <property type="project" value="UniProtKB-UniRule"/>
</dbReference>
<protein>
    <recommendedName>
        <fullName evidence="5">Chromatin-remodeling ATPase INO80</fullName>
        <ecNumber evidence="5">3.6.4.-</ecNumber>
    </recommendedName>
</protein>
<evidence type="ECO:0000256" key="1">
    <source>
        <dbReference type="ARBA" id="ARBA00004123"/>
    </source>
</evidence>
<comment type="subcellular location">
    <subcellularLocation>
        <location evidence="1 5">Nucleus</location>
    </subcellularLocation>
</comment>
<dbReference type="GO" id="GO:0003677">
    <property type="term" value="F:DNA binding"/>
    <property type="evidence" value="ECO:0007669"/>
    <property type="project" value="UniProtKB-UniRule"/>
</dbReference>
<dbReference type="Gene3D" id="3.40.50.300">
    <property type="entry name" value="P-loop containing nucleotide triphosphate hydrolases"/>
    <property type="match status" value="1"/>
</dbReference>
<reference evidence="7" key="1">
    <citation type="submission" date="2014-03" db="EMBL/GenBank/DDBJ databases">
        <authorList>
            <person name="Aksoy S."/>
            <person name="Warren W."/>
            <person name="Wilson R.K."/>
        </authorList>
    </citation>
    <scope>NUCLEOTIDE SEQUENCE [LARGE SCALE GENOMIC DNA]</scope>
    <source>
        <strain evidence="7">IAEA</strain>
    </source>
</reference>
<comment type="domain">
    <text evidence="5">The DBINO region is involved in binding to DNA.</text>
</comment>
<dbReference type="InterPro" id="IPR049730">
    <property type="entry name" value="SNF2/RAD54-like_C"/>
</dbReference>
<dbReference type="Proteomes" id="UP000091820">
    <property type="component" value="Unassembled WGS sequence"/>
</dbReference>
<dbReference type="PANTHER" id="PTHR45685">
    <property type="entry name" value="HELICASE SRCAP-RELATED"/>
    <property type="match status" value="1"/>
</dbReference>
<keyword evidence="4 5" id="KW-0067">ATP-binding</keyword>
<keyword evidence="7" id="KW-1185">Reference proteome</keyword>
<keyword evidence="5" id="KW-0227">DNA damage</keyword>
<keyword evidence="5" id="KW-0238">DNA-binding</keyword>
<dbReference type="GO" id="GO:0006338">
    <property type="term" value="P:chromatin remodeling"/>
    <property type="evidence" value="ECO:0007669"/>
    <property type="project" value="UniProtKB-UniRule"/>
</dbReference>
<evidence type="ECO:0000256" key="2">
    <source>
        <dbReference type="ARBA" id="ARBA00022741"/>
    </source>
</evidence>
<dbReference type="GO" id="GO:0031011">
    <property type="term" value="C:Ino80 complex"/>
    <property type="evidence" value="ECO:0007669"/>
    <property type="project" value="UniProtKB-UniRule"/>
</dbReference>
<dbReference type="InterPro" id="IPR050520">
    <property type="entry name" value="INO80/SWR1_helicase"/>
</dbReference>
<evidence type="ECO:0000256" key="4">
    <source>
        <dbReference type="ARBA" id="ARBA00022840"/>
    </source>
</evidence>
<evidence type="ECO:0000256" key="5">
    <source>
        <dbReference type="RuleBase" id="RU368001"/>
    </source>
</evidence>
<evidence type="ECO:0000256" key="3">
    <source>
        <dbReference type="ARBA" id="ARBA00022801"/>
    </source>
</evidence>
<dbReference type="EnsemblMetazoa" id="GBRI040845-RA">
    <property type="protein sequence ID" value="GBRI040845-PA"/>
    <property type="gene ID" value="GBRI040845"/>
</dbReference>
<dbReference type="AlphaFoldDB" id="A0A1A9X1L1"/>
<keyword evidence="2" id="KW-0547">Nucleotide-binding</keyword>
<dbReference type="PANTHER" id="PTHR45685:SF2">
    <property type="entry name" value="CHROMATIN-REMODELING ATPASE INO80"/>
    <property type="match status" value="1"/>
</dbReference>
<name>A0A1A9X1L1_9MUSC</name>
<sequence>MNGRIGSKAFTYQYCEIPKVIFYDSDWNPTVDQQAMDRAHRLGQTKQVTVYRLICKGTIEERILQRAREKSEIQRMVISGGNFKPDTLKPKEVVSLLLDDEEIETKYRQKFDINCPTDNLNNITTKDQFAANDRKKRLPNKSSTISSTSASTLNVICASTSNNSTNDEISHESLAAKRPKLDAASHVDDDTFDVAGTSETSSTSFVGNSTVNEALVPGATAILQNDDSENETLIVDCESPMQQQQGNESPRVNNNICLKLTQGNSFAKT</sequence>
<dbReference type="SUPFAM" id="SSF52540">
    <property type="entry name" value="P-loop containing nucleoside triphosphate hydrolases"/>
    <property type="match status" value="1"/>
</dbReference>
<dbReference type="GO" id="GO:0042393">
    <property type="term" value="F:histone binding"/>
    <property type="evidence" value="ECO:0007669"/>
    <property type="project" value="TreeGrafter"/>
</dbReference>
<dbReference type="CDD" id="cd18793">
    <property type="entry name" value="SF2_C_SNF"/>
    <property type="match status" value="1"/>
</dbReference>
<dbReference type="GO" id="GO:0005524">
    <property type="term" value="F:ATP binding"/>
    <property type="evidence" value="ECO:0007669"/>
    <property type="project" value="UniProtKB-UniRule"/>
</dbReference>
<comment type="similarity">
    <text evidence="5">Belongs to the SNF2/RAD54 helicase family.</text>
</comment>
<keyword evidence="5" id="KW-0234">DNA repair</keyword>
<comment type="catalytic activity">
    <reaction evidence="5">
        <text>ATP + H2O = ADP + phosphate + H(+)</text>
        <dbReference type="Rhea" id="RHEA:13065"/>
        <dbReference type="ChEBI" id="CHEBI:15377"/>
        <dbReference type="ChEBI" id="CHEBI:15378"/>
        <dbReference type="ChEBI" id="CHEBI:30616"/>
        <dbReference type="ChEBI" id="CHEBI:43474"/>
        <dbReference type="ChEBI" id="CHEBI:456216"/>
    </reaction>
</comment>
<keyword evidence="3 5" id="KW-0378">Hydrolase</keyword>
<comment type="function">
    <text evidence="5">ATPase component of the INO80 complex which remodels chromatin by shifting nucleosomes and is involved in DNA repair.</text>
</comment>
<dbReference type="VEuPathDB" id="VectorBase:GBRI040845"/>
<dbReference type="EC" id="3.6.4.-" evidence="5"/>
<organism evidence="6 7">
    <name type="scientific">Glossina brevipalpis</name>
    <dbReference type="NCBI Taxonomy" id="37001"/>
    <lineage>
        <taxon>Eukaryota</taxon>
        <taxon>Metazoa</taxon>
        <taxon>Ecdysozoa</taxon>
        <taxon>Arthropoda</taxon>
        <taxon>Hexapoda</taxon>
        <taxon>Insecta</taxon>
        <taxon>Pterygota</taxon>
        <taxon>Neoptera</taxon>
        <taxon>Endopterygota</taxon>
        <taxon>Diptera</taxon>
        <taxon>Brachycera</taxon>
        <taxon>Muscomorpha</taxon>
        <taxon>Hippoboscoidea</taxon>
        <taxon>Glossinidae</taxon>
        <taxon>Glossina</taxon>
    </lineage>
</organism>
<accession>A0A1A9X1L1</accession>
<evidence type="ECO:0000313" key="6">
    <source>
        <dbReference type="EnsemblMetazoa" id="GBRI040845-PA"/>
    </source>
</evidence>
<dbReference type="STRING" id="37001.A0A1A9X1L1"/>
<dbReference type="GO" id="GO:0016887">
    <property type="term" value="F:ATP hydrolysis activity"/>
    <property type="evidence" value="ECO:0007669"/>
    <property type="project" value="TreeGrafter"/>
</dbReference>
<comment type="subunit">
    <text evidence="5">Component of the INO80 chromatin-remodeling complex.</text>
</comment>
<evidence type="ECO:0000313" key="7">
    <source>
        <dbReference type="Proteomes" id="UP000091820"/>
    </source>
</evidence>
<dbReference type="InterPro" id="IPR027417">
    <property type="entry name" value="P-loop_NTPase"/>
</dbReference>